<dbReference type="Pfam" id="PF05729">
    <property type="entry name" value="NACHT"/>
    <property type="match status" value="1"/>
</dbReference>
<name>A0A0L8ANQ7_9BACT</name>
<feature type="domain" description="NACHT" evidence="1">
    <location>
        <begin position="217"/>
        <end position="356"/>
    </location>
</feature>
<comment type="caution">
    <text evidence="2">The sequence shown here is derived from an EMBL/GenBank/DDBJ whole genome shotgun (WGS) entry which is preliminary data.</text>
</comment>
<proteinExistence type="predicted"/>
<dbReference type="Proteomes" id="UP000036908">
    <property type="component" value="Unassembled WGS sequence"/>
</dbReference>
<dbReference type="PATRIC" id="fig|1566026.4.peg.2705"/>
<reference evidence="3" key="1">
    <citation type="submission" date="2014-11" db="EMBL/GenBank/DDBJ databases">
        <title>Genome sequencing of Roseivirga sp. D-25.</title>
        <authorList>
            <person name="Selvaratnam C."/>
            <person name="Thevarajoo S."/>
            <person name="Goh K.M."/>
            <person name="Eee R."/>
            <person name="Chan K.-G."/>
            <person name="Chong C.S."/>
        </authorList>
    </citation>
    <scope>NUCLEOTIDE SEQUENCE [LARGE SCALE GENOMIC DNA]</scope>
    <source>
        <strain evidence="3">D-25</strain>
    </source>
</reference>
<gene>
    <name evidence="2" type="ORF">OB69_04415</name>
</gene>
<dbReference type="InterPro" id="IPR007111">
    <property type="entry name" value="NACHT_NTPase"/>
</dbReference>
<protein>
    <recommendedName>
        <fullName evidence="1">NACHT domain-containing protein</fullName>
    </recommendedName>
</protein>
<dbReference type="AlphaFoldDB" id="A0A0L8ANQ7"/>
<organism evidence="2 3">
    <name type="scientific">Roseivirga seohaensis subsp. aquiponti</name>
    <dbReference type="NCBI Taxonomy" id="1566026"/>
    <lineage>
        <taxon>Bacteria</taxon>
        <taxon>Pseudomonadati</taxon>
        <taxon>Bacteroidota</taxon>
        <taxon>Cytophagia</taxon>
        <taxon>Cytophagales</taxon>
        <taxon>Roseivirgaceae</taxon>
        <taxon>Roseivirga</taxon>
    </lineage>
</organism>
<sequence>MLRLKGSGYDLIRFDQISSENALFRRMGKVVNPIFRELMDIMADTQASEVVDKPISQWKVSHFDRLYDVLEGHSIHHRLQSTDENKSHINAPKGKTFYEWIKKYYRGNYPLDNKSIRINMEERLDLICHFIASKKNNSKFPNNWHDFKTDRGYKRTDNQIPADLKEINLEPLSLQETLIRLYKNFNHTSFQVPHYRKLHQVNEYKITNHFFQEPKRCSLLGPSGIGKTAIAKWYCNQWANSPKNLLLPIYVNCAEESFTGDLNDYIHLELFPHKSPQEVIEFLNVKDGYRLILDGFDSLKAQQKENLIEYLVGEGEGLNYTILATVFAFEPYQNVVQSNWELMGFGAESRKLFLKKALGNKSQCSVEEVLSLIEQSEFLWKCMRSPLYLSYIASIAQTDDGLEKLKTPKNTLELKRLFQSCQ</sequence>
<evidence type="ECO:0000313" key="3">
    <source>
        <dbReference type="Proteomes" id="UP000036908"/>
    </source>
</evidence>
<dbReference type="Gene3D" id="3.40.50.300">
    <property type="entry name" value="P-loop containing nucleotide triphosphate hydrolases"/>
    <property type="match status" value="1"/>
</dbReference>
<evidence type="ECO:0000313" key="2">
    <source>
        <dbReference type="EMBL" id="KOF03807.1"/>
    </source>
</evidence>
<dbReference type="InterPro" id="IPR027417">
    <property type="entry name" value="P-loop_NTPase"/>
</dbReference>
<keyword evidence="3" id="KW-1185">Reference proteome</keyword>
<dbReference type="RefSeq" id="WP_053222489.1">
    <property type="nucleotide sequence ID" value="NZ_JSVA01000005.1"/>
</dbReference>
<dbReference type="EMBL" id="JSVA01000005">
    <property type="protein sequence ID" value="KOF03807.1"/>
    <property type="molecule type" value="Genomic_DNA"/>
</dbReference>
<accession>A0A0L8ANQ7</accession>
<evidence type="ECO:0000259" key="1">
    <source>
        <dbReference type="Pfam" id="PF05729"/>
    </source>
</evidence>
<dbReference type="SUPFAM" id="SSF52540">
    <property type="entry name" value="P-loop containing nucleoside triphosphate hydrolases"/>
    <property type="match status" value="1"/>
</dbReference>